<dbReference type="NCBIfam" id="NF000996">
    <property type="entry name" value="PRK00105.1"/>
    <property type="match status" value="1"/>
</dbReference>
<evidence type="ECO:0000256" key="2">
    <source>
        <dbReference type="ARBA" id="ARBA00007110"/>
    </source>
</evidence>
<feature type="active site" description="Proton acceptor" evidence="10">
    <location>
        <position position="306"/>
    </location>
</feature>
<dbReference type="KEGG" id="rpod:E0E05_10980"/>
<evidence type="ECO:0000256" key="8">
    <source>
        <dbReference type="ARBA" id="ARBA00030686"/>
    </source>
</evidence>
<evidence type="ECO:0000256" key="3">
    <source>
        <dbReference type="ARBA" id="ARBA00011991"/>
    </source>
</evidence>
<dbReference type="InterPro" id="IPR023195">
    <property type="entry name" value="Nict_dMeBzImd_PRibTrfase_N"/>
</dbReference>
<dbReference type="CDD" id="cd02439">
    <property type="entry name" value="DMB-PRT_CobT"/>
    <property type="match status" value="1"/>
</dbReference>
<dbReference type="EMBL" id="CP036532">
    <property type="protein sequence ID" value="QBK31072.1"/>
    <property type="molecule type" value="Genomic_DNA"/>
</dbReference>
<dbReference type="OrthoDB" id="9781491at2"/>
<evidence type="ECO:0000256" key="4">
    <source>
        <dbReference type="ARBA" id="ARBA00015486"/>
    </source>
</evidence>
<comment type="pathway">
    <text evidence="1 10">Nucleoside biosynthesis; alpha-ribazole biosynthesis; alpha-ribazole from 5,6-dimethylbenzimidazole: step 1/2.</text>
</comment>
<reference evidence="11 12" key="1">
    <citation type="journal article" date="2017" name="Int. J. Syst. Evol. Microbiol.">
        <title>Roseitalea porphyridii gen. nov., sp. nov., isolated from a red alga, and reclassification of Hoeflea suaedae Chung et al. 2013 as Pseudohoeflea suaedae gen. nov., comb. nov.</title>
        <authorList>
            <person name="Hyeon J.W."/>
            <person name="Jeong S.E."/>
            <person name="Baek K."/>
            <person name="Jeon C.O."/>
        </authorList>
    </citation>
    <scope>NUCLEOTIDE SEQUENCE [LARGE SCALE GENOMIC DNA]</scope>
    <source>
        <strain evidence="11 12">MA7-20</strain>
    </source>
</reference>
<evidence type="ECO:0000313" key="12">
    <source>
        <dbReference type="Proteomes" id="UP000293719"/>
    </source>
</evidence>
<dbReference type="NCBIfam" id="TIGR03160">
    <property type="entry name" value="cobT_DBIPRT"/>
    <property type="match status" value="1"/>
</dbReference>
<dbReference type="GO" id="GO:0009236">
    <property type="term" value="P:cobalamin biosynthetic process"/>
    <property type="evidence" value="ECO:0007669"/>
    <property type="project" value="UniProtKB-UniRule"/>
</dbReference>
<dbReference type="PANTHER" id="PTHR43463:SF1">
    <property type="entry name" value="NICOTINATE-NUCLEOTIDE--DIMETHYLBENZIMIDAZOLE PHOSPHORIBOSYLTRANSFERASE"/>
    <property type="match status" value="1"/>
</dbReference>
<dbReference type="PANTHER" id="PTHR43463">
    <property type="entry name" value="NICOTINATE-NUCLEOTIDE--DIMETHYLBENZIMIDAZOLE PHOSPHORIBOSYLTRANSFERASE"/>
    <property type="match status" value="1"/>
</dbReference>
<evidence type="ECO:0000256" key="6">
    <source>
        <dbReference type="ARBA" id="ARBA00022676"/>
    </source>
</evidence>
<sequence>MVLSSGLPFDDFRALLANLPGPDDGAAEAVRAREATLTKPAGSLGRLEAIAEWLAAWTGRPPAVTRPLVAVFAGNHGVTNKGVSPFPASVTAQMVENFAAGGAAINQICIAHDLGLKVFDMALDMPTGDITEEAALDERSCAATMAFGMEAIAGGTDLLCIGEMGIGNTTIAAAICHGLYGGEAADWVGPGTGADEAGVARKTDAVARAVALHGAHLKDPLEVLRRLGGREIAAMAGAILAARVERIPVIIDGYVSTSAAAVLHAANPAALDHCLIGHVSAEPGHRRLVERLGMEPLLDLGMRLGEGTGAALAAGIVKAAAQCHSGMATFEQAGISGKDG</sequence>
<keyword evidence="6 10" id="KW-0328">Glycosyltransferase</keyword>
<dbReference type="Gene3D" id="3.40.50.10210">
    <property type="match status" value="1"/>
</dbReference>
<dbReference type="GO" id="GO:0008939">
    <property type="term" value="F:nicotinate-nucleotide-dimethylbenzimidazole phosphoribosyltransferase activity"/>
    <property type="evidence" value="ECO:0007669"/>
    <property type="project" value="UniProtKB-UniRule"/>
</dbReference>
<evidence type="ECO:0000256" key="7">
    <source>
        <dbReference type="ARBA" id="ARBA00022679"/>
    </source>
</evidence>
<comment type="catalytic activity">
    <reaction evidence="9 10">
        <text>5,6-dimethylbenzimidazole + nicotinate beta-D-ribonucleotide = alpha-ribazole 5'-phosphate + nicotinate + H(+)</text>
        <dbReference type="Rhea" id="RHEA:11196"/>
        <dbReference type="ChEBI" id="CHEBI:15378"/>
        <dbReference type="ChEBI" id="CHEBI:15890"/>
        <dbReference type="ChEBI" id="CHEBI:32544"/>
        <dbReference type="ChEBI" id="CHEBI:57502"/>
        <dbReference type="ChEBI" id="CHEBI:57918"/>
        <dbReference type="EC" id="2.4.2.21"/>
    </reaction>
</comment>
<evidence type="ECO:0000256" key="5">
    <source>
        <dbReference type="ARBA" id="ARBA00022573"/>
    </source>
</evidence>
<dbReference type="HAMAP" id="MF_00230">
    <property type="entry name" value="CobT"/>
    <property type="match status" value="1"/>
</dbReference>
<evidence type="ECO:0000256" key="9">
    <source>
        <dbReference type="ARBA" id="ARBA00047340"/>
    </source>
</evidence>
<comment type="function">
    <text evidence="10">Catalyzes the synthesis of alpha-ribazole-5'-phosphate from nicotinate mononucleotide (NAMN) and 5,6-dimethylbenzimidazole (DMB).</text>
</comment>
<dbReference type="InterPro" id="IPR017846">
    <property type="entry name" value="Nict_dMeBzImd_PRibTrfase_bact"/>
</dbReference>
<keyword evidence="5 10" id="KW-0169">Cobalamin biosynthesis</keyword>
<dbReference type="Pfam" id="PF02277">
    <property type="entry name" value="DBI_PRT"/>
    <property type="match status" value="1"/>
</dbReference>
<organism evidence="11 12">
    <name type="scientific">Roseitalea porphyridii</name>
    <dbReference type="NCBI Taxonomy" id="1852022"/>
    <lineage>
        <taxon>Bacteria</taxon>
        <taxon>Pseudomonadati</taxon>
        <taxon>Pseudomonadota</taxon>
        <taxon>Alphaproteobacteria</taxon>
        <taxon>Hyphomicrobiales</taxon>
        <taxon>Ahrensiaceae</taxon>
        <taxon>Roseitalea</taxon>
    </lineage>
</organism>
<evidence type="ECO:0000256" key="10">
    <source>
        <dbReference type="HAMAP-Rule" id="MF_00230"/>
    </source>
</evidence>
<accession>A0A4P6V153</accession>
<dbReference type="InterPro" id="IPR003200">
    <property type="entry name" value="Nict_dMeBzImd_PRibTrfase"/>
</dbReference>
<dbReference type="AlphaFoldDB" id="A0A4P6V153"/>
<protein>
    <recommendedName>
        <fullName evidence="4 10">Nicotinate-nucleotide--dimethylbenzimidazole phosphoribosyltransferase</fullName>
        <shortName evidence="10">NN:DBI PRT</shortName>
        <ecNumber evidence="3 10">2.4.2.21</ecNumber>
    </recommendedName>
    <alternativeName>
        <fullName evidence="8 10">N(1)-alpha-phosphoribosyltransferase</fullName>
    </alternativeName>
</protein>
<keyword evidence="12" id="KW-1185">Reference proteome</keyword>
<gene>
    <name evidence="10 11" type="primary">cobT</name>
    <name evidence="11" type="ORF">E0E05_10980</name>
</gene>
<evidence type="ECO:0000313" key="11">
    <source>
        <dbReference type="EMBL" id="QBK31072.1"/>
    </source>
</evidence>
<dbReference type="EC" id="2.4.2.21" evidence="3 10"/>
<evidence type="ECO:0000256" key="1">
    <source>
        <dbReference type="ARBA" id="ARBA00005049"/>
    </source>
</evidence>
<name>A0A4P6V153_9HYPH</name>
<comment type="similarity">
    <text evidence="2 10">Belongs to the CobT family.</text>
</comment>
<proteinExistence type="inferred from homology"/>
<dbReference type="UniPathway" id="UPA00061">
    <property type="reaction ID" value="UER00516"/>
</dbReference>
<keyword evidence="7 10" id="KW-0808">Transferase</keyword>
<dbReference type="Gene3D" id="1.10.1610.10">
    <property type="match status" value="1"/>
</dbReference>
<dbReference type="SUPFAM" id="SSF52733">
    <property type="entry name" value="Nicotinate mononucleotide:5,6-dimethylbenzimidazole phosphoribosyltransferase (CobT)"/>
    <property type="match status" value="1"/>
</dbReference>
<dbReference type="Proteomes" id="UP000293719">
    <property type="component" value="Chromosome"/>
</dbReference>
<dbReference type="InterPro" id="IPR036087">
    <property type="entry name" value="Nict_dMeBzImd_PRibTrfase_sf"/>
</dbReference>